<proteinExistence type="predicted"/>
<evidence type="ECO:0000313" key="2">
    <source>
        <dbReference type="EMBL" id="QLQ36191.1"/>
    </source>
</evidence>
<dbReference type="AlphaFoldDB" id="A0A7L6B2W3"/>
<gene>
    <name evidence="2" type="ORF">H1D33_23085</name>
</gene>
<organism evidence="2 3">
    <name type="scientific">Micromonospora robiginosa</name>
    <dbReference type="NCBI Taxonomy" id="2749844"/>
    <lineage>
        <taxon>Bacteria</taxon>
        <taxon>Bacillati</taxon>
        <taxon>Actinomycetota</taxon>
        <taxon>Actinomycetes</taxon>
        <taxon>Micromonosporales</taxon>
        <taxon>Micromonosporaceae</taxon>
        <taxon>Micromonospora</taxon>
    </lineage>
</organism>
<feature type="compositionally biased region" description="Low complexity" evidence="1">
    <location>
        <begin position="271"/>
        <end position="294"/>
    </location>
</feature>
<reference evidence="3" key="2">
    <citation type="journal article" date="2021" name="Mar. Drugs">
        <title>A New Micromonospora Strain with Antibiotic Activity Isolated from the Microbiome of a Mid-Atlantic Deep-Sea Sponge.</title>
        <authorList>
            <person name="Back C.R."/>
            <person name="Stennett H.L."/>
            <person name="Williams S.E."/>
            <person name="Wang L."/>
            <person name="Ojeda Gomez J."/>
            <person name="Abdulle O.M."/>
            <person name="Duffy T."/>
            <person name="Neal C."/>
            <person name="Mantell J."/>
            <person name="Jepson M.A."/>
            <person name="Hendry K.R."/>
            <person name="Powell D."/>
            <person name="Stach J.E.M."/>
            <person name="Essex-Lopresti A.E."/>
            <person name="Willis C.L."/>
            <person name="Curnow P."/>
            <person name="Race P.R."/>
        </authorList>
    </citation>
    <scope>NUCLEOTIDE SEQUENCE [LARGE SCALE GENOMIC DNA]</scope>
    <source>
        <strain evidence="3">28ISP2-46</strain>
    </source>
</reference>
<name>A0A7L6B2W3_9ACTN</name>
<protein>
    <recommendedName>
        <fullName evidence="4">Helix-hairpin-helix protein</fullName>
    </recommendedName>
</protein>
<keyword evidence="3" id="KW-1185">Reference proteome</keyword>
<reference evidence="2 3" key="1">
    <citation type="submission" date="2020-07" db="EMBL/GenBank/DDBJ databases">
        <title>A new Micromonospora strain with potent antibiotic activity isolated from the microbiome of a mid-Atlantic deep-sea sponge.</title>
        <authorList>
            <person name="Back C.R."/>
            <person name="Stennett H.L."/>
            <person name="Williams S.E."/>
            <person name="Wang L."/>
            <person name="Ojeda Gomez J."/>
            <person name="Abdulle O.M."/>
            <person name="Duffy T."/>
            <person name="Hendry K.R."/>
            <person name="Powell D."/>
            <person name="Stach J.E."/>
            <person name="Essex-Lopresti A.E."/>
            <person name="Willis C.L."/>
            <person name="Curnow P."/>
            <person name="Race P.R."/>
        </authorList>
    </citation>
    <scope>NUCLEOTIDE SEQUENCE [LARGE SCALE GENOMIC DNA]</scope>
    <source>
        <strain evidence="2 3">28ISP2-46</strain>
    </source>
</reference>
<feature type="compositionally biased region" description="Basic and acidic residues" evidence="1">
    <location>
        <begin position="82"/>
        <end position="95"/>
    </location>
</feature>
<feature type="compositionally biased region" description="Low complexity" evidence="1">
    <location>
        <begin position="113"/>
        <end position="139"/>
    </location>
</feature>
<dbReference type="EMBL" id="CP059322">
    <property type="protein sequence ID" value="QLQ36191.1"/>
    <property type="molecule type" value="Genomic_DNA"/>
</dbReference>
<dbReference type="Pfam" id="PF14520">
    <property type="entry name" value="HHH_5"/>
    <property type="match status" value="1"/>
</dbReference>
<evidence type="ECO:0000256" key="1">
    <source>
        <dbReference type="SAM" id="MobiDB-lite"/>
    </source>
</evidence>
<evidence type="ECO:0000313" key="3">
    <source>
        <dbReference type="Proteomes" id="UP000510844"/>
    </source>
</evidence>
<accession>A0A7L6B2W3</accession>
<dbReference type="Gene3D" id="1.10.150.20">
    <property type="entry name" value="5' to 3' exonuclease, C-terminal subdomain"/>
    <property type="match status" value="1"/>
</dbReference>
<dbReference type="Proteomes" id="UP000510844">
    <property type="component" value="Chromosome"/>
</dbReference>
<evidence type="ECO:0008006" key="4">
    <source>
        <dbReference type="Google" id="ProtNLM"/>
    </source>
</evidence>
<sequence length="378" mass="37370">MPSSFGQWLLVILALLIGVGVGWAVFGRRSGADASTPTVEGAAAPATEVTATVDEPRPAAVVDETPAAAAVTDHPGPVEEDSTSRLDADTIDREPVVVTAEPEHTTTPADSKPITGAEPATAPEPIAAEPIPASEPATTSEPATAPEPIAASDPVAAGAAQTDAAAEPERVATVASPAGSSVEPVDATAPSAGPAEPVTVAASDPAEPADAVEPVRTGVAPEPAVGGLAEPEPATAATGTEPVPATTAAVDATPSVDAEPAVDATPAPVGVVAEPATTTDTEPAVTPVVPAPRASAENDAPDDFRRIQGIGPKLAAALQEAGIRTYRQLADLDEAALRETVKAAGLRAAPGLATWPQQAKVLAGARADAERVLPAGAE</sequence>
<feature type="region of interest" description="Disordered" evidence="1">
    <location>
        <begin position="66"/>
        <end position="306"/>
    </location>
</feature>
<dbReference type="RefSeq" id="WP_181568708.1">
    <property type="nucleotide sequence ID" value="NZ_CP059322.2"/>
</dbReference>
<feature type="compositionally biased region" description="Low complexity" evidence="1">
    <location>
        <begin position="229"/>
        <end position="258"/>
    </location>
</feature>
<feature type="compositionally biased region" description="Low complexity" evidence="1">
    <location>
        <begin position="156"/>
        <end position="165"/>
    </location>
</feature>